<reference evidence="1 2" key="1">
    <citation type="submission" date="2019-03" db="EMBL/GenBank/DDBJ databases">
        <title>First draft genome of Liparis tanakae, snailfish: a comprehensive survey of snailfish specific genes.</title>
        <authorList>
            <person name="Kim W."/>
            <person name="Song I."/>
            <person name="Jeong J.-H."/>
            <person name="Kim D."/>
            <person name="Kim S."/>
            <person name="Ryu S."/>
            <person name="Song J.Y."/>
            <person name="Lee S.K."/>
        </authorList>
    </citation>
    <scope>NUCLEOTIDE SEQUENCE [LARGE SCALE GENOMIC DNA]</scope>
    <source>
        <tissue evidence="1">Muscle</tissue>
    </source>
</reference>
<gene>
    <name evidence="1" type="ORF">EYF80_022567</name>
</gene>
<protein>
    <submittedName>
        <fullName evidence="1">Uncharacterized protein</fullName>
    </submittedName>
</protein>
<dbReference type="EMBL" id="SRLO01000207">
    <property type="protein sequence ID" value="TNN67229.1"/>
    <property type="molecule type" value="Genomic_DNA"/>
</dbReference>
<dbReference type="Proteomes" id="UP000314294">
    <property type="component" value="Unassembled WGS sequence"/>
</dbReference>
<proteinExistence type="predicted"/>
<evidence type="ECO:0000313" key="2">
    <source>
        <dbReference type="Proteomes" id="UP000314294"/>
    </source>
</evidence>
<evidence type="ECO:0000313" key="1">
    <source>
        <dbReference type="EMBL" id="TNN67229.1"/>
    </source>
</evidence>
<dbReference type="AlphaFoldDB" id="A0A4Z2HMY4"/>
<accession>A0A4Z2HMY4</accession>
<keyword evidence="2" id="KW-1185">Reference proteome</keyword>
<organism evidence="1 2">
    <name type="scientific">Liparis tanakae</name>
    <name type="common">Tanaka's snailfish</name>
    <dbReference type="NCBI Taxonomy" id="230148"/>
    <lineage>
        <taxon>Eukaryota</taxon>
        <taxon>Metazoa</taxon>
        <taxon>Chordata</taxon>
        <taxon>Craniata</taxon>
        <taxon>Vertebrata</taxon>
        <taxon>Euteleostomi</taxon>
        <taxon>Actinopterygii</taxon>
        <taxon>Neopterygii</taxon>
        <taxon>Teleostei</taxon>
        <taxon>Neoteleostei</taxon>
        <taxon>Acanthomorphata</taxon>
        <taxon>Eupercaria</taxon>
        <taxon>Perciformes</taxon>
        <taxon>Cottioidei</taxon>
        <taxon>Cottales</taxon>
        <taxon>Liparidae</taxon>
        <taxon>Liparis</taxon>
    </lineage>
</organism>
<comment type="caution">
    <text evidence="1">The sequence shown here is derived from an EMBL/GenBank/DDBJ whole genome shotgun (WGS) entry which is preliminary data.</text>
</comment>
<sequence length="104" mass="11717">MPYRNMFSGVHVTSVKLSKMPETMNALILQLRSNKWDLCCPVVSFPASPLAFISRGFGEALSADTFKSDSFNLKSRRRHVCGCLSKMFESRKMNTCGDRDDNVC</sequence>
<name>A0A4Z2HMY4_9TELE</name>